<sequence length="517" mass="56792">MITNPANTNWNDNRRRGRYGVAFVRSLCAQAGVGFIETSPDEDTDAIDAMTKFTRGSVPVQVKCTGQFKVGEGNATLDLDPGWVAKWSAEHVAPYVILVKVPSAVPDWLDHGAGDRTLHRALALARRSRRLLRTSCGWRGVTRSVPACDVAALLQRTSWTLTVGGNDERADLWEHLDSGASLYLPHRLNLGSFVWSDVLERIGAVLRKPASEVLRDIELGWYDITRFRVDSDGLGTQTVPLDAAATVVNSAFGMLRAAATTARQPRQAIGQNYSKIGDELARQARLAHTEPGSFVFPVLMRVGEPSTEDHPSLEGLDEVTPESSERRIVRTLAQALQAFDRHVVQPATDPNMESLLPVIYAGGAKEIFSQLLNAMKQPAVDWVETSFAWAAEERTPTDLPEQLTFPVEAQALVERAVKVLAEPSAEPIRVITGPIVQIRHLPGEPFGEIAVQSPNPRNFKVGRIEMRVRADQLGEIHQWMDSGTTVVVEGIVEKRPNRAARLRDLAVPRDLGGLIEG</sequence>
<gene>
    <name evidence="1" type="ORF">FHS12_005059</name>
</gene>
<reference evidence="1 2" key="1">
    <citation type="submission" date="2020-08" db="EMBL/GenBank/DDBJ databases">
        <title>Genomic Encyclopedia of Type Strains, Phase III (KMG-III): the genomes of soil and plant-associated and newly described type strains.</title>
        <authorList>
            <person name="Whitman W."/>
        </authorList>
    </citation>
    <scope>NUCLEOTIDE SEQUENCE [LARGE SCALE GENOMIC DNA]</scope>
    <source>
        <strain evidence="1 2">CECT 3302</strain>
    </source>
</reference>
<dbReference type="EMBL" id="JACHXG010000016">
    <property type="protein sequence ID" value="MBB3092082.1"/>
    <property type="molecule type" value="Genomic_DNA"/>
</dbReference>
<accession>A0A7W5FBC4</accession>
<dbReference type="RefSeq" id="WP_183551498.1">
    <property type="nucleotide sequence ID" value="NZ_BMQT01000016.1"/>
</dbReference>
<protein>
    <recommendedName>
        <fullName evidence="3">DUF4365 domain-containing protein</fullName>
    </recommendedName>
</protein>
<evidence type="ECO:0008006" key="3">
    <source>
        <dbReference type="Google" id="ProtNLM"/>
    </source>
</evidence>
<evidence type="ECO:0000313" key="2">
    <source>
        <dbReference type="Proteomes" id="UP000577707"/>
    </source>
</evidence>
<dbReference type="Proteomes" id="UP000577707">
    <property type="component" value="Unassembled WGS sequence"/>
</dbReference>
<dbReference type="AlphaFoldDB" id="A0A7W5FBC4"/>
<proteinExistence type="predicted"/>
<organism evidence="1 2">
    <name type="scientific">Nocardioides albus</name>
    <dbReference type="NCBI Taxonomy" id="1841"/>
    <lineage>
        <taxon>Bacteria</taxon>
        <taxon>Bacillati</taxon>
        <taxon>Actinomycetota</taxon>
        <taxon>Actinomycetes</taxon>
        <taxon>Propionibacteriales</taxon>
        <taxon>Nocardioidaceae</taxon>
        <taxon>Nocardioides</taxon>
    </lineage>
</organism>
<keyword evidence="2" id="KW-1185">Reference proteome</keyword>
<evidence type="ECO:0000313" key="1">
    <source>
        <dbReference type="EMBL" id="MBB3092082.1"/>
    </source>
</evidence>
<name>A0A7W5FBC4_9ACTN</name>
<comment type="caution">
    <text evidence="1">The sequence shown here is derived from an EMBL/GenBank/DDBJ whole genome shotgun (WGS) entry which is preliminary data.</text>
</comment>